<keyword evidence="3" id="KW-1185">Reference proteome</keyword>
<evidence type="ECO:0000313" key="2">
    <source>
        <dbReference type="EMBL" id="TXS94964.1"/>
    </source>
</evidence>
<evidence type="ECO:0000259" key="1">
    <source>
        <dbReference type="Pfam" id="PF05899"/>
    </source>
</evidence>
<reference evidence="2 3" key="1">
    <citation type="submission" date="2019-08" db="EMBL/GenBank/DDBJ databases">
        <title>Parahaliea maris sp. nov., isolated from the surface seawater.</title>
        <authorList>
            <person name="Liu Y."/>
        </authorList>
    </citation>
    <scope>NUCLEOTIDE SEQUENCE [LARGE SCALE GENOMIC DNA]</scope>
    <source>
        <strain evidence="2 3">S2-26</strain>
    </source>
</reference>
<comment type="caution">
    <text evidence="2">The sequence shown here is derived from an EMBL/GenBank/DDBJ whole genome shotgun (WGS) entry which is preliminary data.</text>
</comment>
<dbReference type="InterPro" id="IPR011051">
    <property type="entry name" value="RmlC_Cupin_sf"/>
</dbReference>
<dbReference type="EMBL" id="VRYZ01000001">
    <property type="protein sequence ID" value="TXS94964.1"/>
    <property type="molecule type" value="Genomic_DNA"/>
</dbReference>
<dbReference type="CDD" id="cd02227">
    <property type="entry name" value="cupin_TM1112-like"/>
    <property type="match status" value="1"/>
</dbReference>
<dbReference type="AlphaFoldDB" id="A0A5C9A4L8"/>
<dbReference type="InterPro" id="IPR014710">
    <property type="entry name" value="RmlC-like_jellyroll"/>
</dbReference>
<organism evidence="2 3">
    <name type="scientific">Parahaliea aestuarii</name>
    <dbReference type="NCBI Taxonomy" id="1852021"/>
    <lineage>
        <taxon>Bacteria</taxon>
        <taxon>Pseudomonadati</taxon>
        <taxon>Pseudomonadota</taxon>
        <taxon>Gammaproteobacteria</taxon>
        <taxon>Cellvibrionales</taxon>
        <taxon>Halieaceae</taxon>
        <taxon>Parahaliea</taxon>
    </lineage>
</organism>
<dbReference type="PANTHER" id="PTHR40943:SF2">
    <property type="entry name" value="(S)-UREIDOGLYCINE AMINOHYDROLASE CUPIN DOMAIN-CONTAINING PROTEIN"/>
    <property type="match status" value="1"/>
</dbReference>
<accession>A0A5C9A4L8</accession>
<dbReference type="Pfam" id="PF05899">
    <property type="entry name" value="Cupin_3"/>
    <property type="match status" value="1"/>
</dbReference>
<dbReference type="SUPFAM" id="SSF51182">
    <property type="entry name" value="RmlC-like cupins"/>
    <property type="match status" value="1"/>
</dbReference>
<sequence length="122" mass="13829">MSTPFPLIKLNTRDVEAETYYLDAAKLIAGNPRQTLWNHYTDPTGRYFAGFWHSEPGKWHINYTEEETCHLLEGVSIVTDEAGAATTLRAGDSFVIPRGFTGTWEVVEATRKLYTIYEEPGQ</sequence>
<dbReference type="InterPro" id="IPR008579">
    <property type="entry name" value="UGlyAH_Cupin_dom"/>
</dbReference>
<dbReference type="Gene3D" id="2.60.120.10">
    <property type="entry name" value="Jelly Rolls"/>
    <property type="match status" value="1"/>
</dbReference>
<dbReference type="Proteomes" id="UP000321933">
    <property type="component" value="Unassembled WGS sequence"/>
</dbReference>
<dbReference type="PANTHER" id="PTHR40943">
    <property type="entry name" value="CYTOPLASMIC PROTEIN-RELATED"/>
    <property type="match status" value="1"/>
</dbReference>
<proteinExistence type="predicted"/>
<feature type="domain" description="(S)-ureidoglycine aminohydrolase cupin" evidence="1">
    <location>
        <begin position="43"/>
        <end position="114"/>
    </location>
</feature>
<dbReference type="RefSeq" id="WP_148062804.1">
    <property type="nucleotide sequence ID" value="NZ_VRYZ01000001.1"/>
</dbReference>
<protein>
    <submittedName>
        <fullName evidence="2">Cupin domain-containing protein</fullName>
    </submittedName>
</protein>
<evidence type="ECO:0000313" key="3">
    <source>
        <dbReference type="Proteomes" id="UP000321933"/>
    </source>
</evidence>
<dbReference type="OrthoDB" id="9799053at2"/>
<name>A0A5C9A4L8_9GAMM</name>
<gene>
    <name evidence="2" type="ORF">FVW59_03420</name>
</gene>